<protein>
    <recommendedName>
        <fullName evidence="7">Peptidase S8/S53 domain-containing protein</fullName>
    </recommendedName>
</protein>
<dbReference type="PANTHER" id="PTHR43806:SF11">
    <property type="entry name" value="CEREVISIN-RELATED"/>
    <property type="match status" value="1"/>
</dbReference>
<dbReference type="InterPro" id="IPR000209">
    <property type="entry name" value="Peptidase_S8/S53_dom"/>
</dbReference>
<comment type="caution">
    <text evidence="8">The sequence shown here is derived from an EMBL/GenBank/DDBJ whole genome shotgun (WGS) entry which is preliminary data.</text>
</comment>
<evidence type="ECO:0000256" key="4">
    <source>
        <dbReference type="ARBA" id="ARBA00022825"/>
    </source>
</evidence>
<proteinExistence type="inferred from homology"/>
<evidence type="ECO:0000256" key="3">
    <source>
        <dbReference type="ARBA" id="ARBA00022801"/>
    </source>
</evidence>
<dbReference type="PROSITE" id="PS51892">
    <property type="entry name" value="SUBTILASE"/>
    <property type="match status" value="1"/>
</dbReference>
<name>A0ABP9HGF9_9ACTN</name>
<keyword evidence="9" id="KW-1185">Reference proteome</keyword>
<dbReference type="Gene3D" id="3.40.50.200">
    <property type="entry name" value="Peptidase S8/S53 domain"/>
    <property type="match status" value="1"/>
</dbReference>
<dbReference type="InterPro" id="IPR050131">
    <property type="entry name" value="Peptidase_S8_subtilisin-like"/>
</dbReference>
<evidence type="ECO:0000259" key="7">
    <source>
        <dbReference type="Pfam" id="PF00082"/>
    </source>
</evidence>
<dbReference type="EMBL" id="BAABIL010000131">
    <property type="protein sequence ID" value="GAA4970423.1"/>
    <property type="molecule type" value="Genomic_DNA"/>
</dbReference>
<gene>
    <name evidence="8" type="ORF">GCM10023225_10580</name>
</gene>
<evidence type="ECO:0000313" key="8">
    <source>
        <dbReference type="EMBL" id="GAA4970423.1"/>
    </source>
</evidence>
<accession>A0ABP9HGF9</accession>
<evidence type="ECO:0000313" key="9">
    <source>
        <dbReference type="Proteomes" id="UP001501195"/>
    </source>
</evidence>
<comment type="similarity">
    <text evidence="1 5">Belongs to the peptidase S8 family.</text>
</comment>
<feature type="active site" description="Charge relay system" evidence="5">
    <location>
        <position position="248"/>
    </location>
</feature>
<evidence type="ECO:0000256" key="5">
    <source>
        <dbReference type="PROSITE-ProRule" id="PRU01240"/>
    </source>
</evidence>
<evidence type="ECO:0000256" key="1">
    <source>
        <dbReference type="ARBA" id="ARBA00011073"/>
    </source>
</evidence>
<feature type="region of interest" description="Disordered" evidence="6">
    <location>
        <begin position="174"/>
        <end position="202"/>
    </location>
</feature>
<dbReference type="InterPro" id="IPR036852">
    <property type="entry name" value="Peptidase_S8/S53_dom_sf"/>
</dbReference>
<organism evidence="8 9">
    <name type="scientific">Kineococcus glutinatus</name>
    <dbReference type="NCBI Taxonomy" id="1070872"/>
    <lineage>
        <taxon>Bacteria</taxon>
        <taxon>Bacillati</taxon>
        <taxon>Actinomycetota</taxon>
        <taxon>Actinomycetes</taxon>
        <taxon>Kineosporiales</taxon>
        <taxon>Kineosporiaceae</taxon>
        <taxon>Kineococcus</taxon>
    </lineage>
</organism>
<feature type="active site" description="Charge relay system" evidence="5">
    <location>
        <position position="449"/>
    </location>
</feature>
<evidence type="ECO:0000256" key="6">
    <source>
        <dbReference type="SAM" id="MobiDB-lite"/>
    </source>
</evidence>
<reference evidence="9" key="1">
    <citation type="journal article" date="2019" name="Int. J. Syst. Evol. Microbiol.">
        <title>The Global Catalogue of Microorganisms (GCM) 10K type strain sequencing project: providing services to taxonomists for standard genome sequencing and annotation.</title>
        <authorList>
            <consortium name="The Broad Institute Genomics Platform"/>
            <consortium name="The Broad Institute Genome Sequencing Center for Infectious Disease"/>
            <person name="Wu L."/>
            <person name="Ma J."/>
        </authorList>
    </citation>
    <scope>NUCLEOTIDE SEQUENCE [LARGE SCALE GENOMIC DNA]</scope>
    <source>
        <strain evidence="9">JCM 18126</strain>
    </source>
</reference>
<sequence length="495" mass="51355">MGQELGKSEPRPNAASWEKRVAYSPSEGIAYRPREVLVRTRDLKRALEAIAELFSVEVSIDGEVGGFTRLMGDFDPLVVSDELSADGIAAVPNAVLFAAAGDPTSDQSTVLTANPFTANPFTANPFTANPFTANPFTANPFTANPFGWGSYPANPMASHPCPFGVASALPKESTWARTGKRRSSARPGTSLPVPVLGPQQKAQAADDAPVVAILDTGFALAGYRPDAEFLPGVLSDADAAALLPGLIDAGDADDPDLDDDKFLDPVAGHGTFIAGLVARYAPHCKVCVVKVVSNLGDVDAFEVAKALEGLVGKVDFVNLSFSGYVGKREIGPVASVIRTLQRTPGPRGAKAPKDTPLRERATVVVASAGNDSTWCPSYPAALPGVVSVGAIGPDGPAPFTNFGPWVRACAPGVELVSTFFTGFNGPAAAVDGLPDPDRFTGWARWSGTSFSAPVVAARLAREVQLTGCTPVQAVARLIDAPGLGAIPNLGTVVNP</sequence>
<dbReference type="PANTHER" id="PTHR43806">
    <property type="entry name" value="PEPTIDASE S8"/>
    <property type="match status" value="1"/>
</dbReference>
<feature type="domain" description="Peptidase S8/S53" evidence="7">
    <location>
        <begin position="208"/>
        <end position="464"/>
    </location>
</feature>
<feature type="active site" description="Charge relay system" evidence="5">
    <location>
        <position position="269"/>
    </location>
</feature>
<dbReference type="Proteomes" id="UP001501195">
    <property type="component" value="Unassembled WGS sequence"/>
</dbReference>
<dbReference type="CDD" id="cd00306">
    <property type="entry name" value="Peptidases_S8_S53"/>
    <property type="match status" value="1"/>
</dbReference>
<keyword evidence="4 5" id="KW-0720">Serine protease</keyword>
<dbReference type="PROSITE" id="PS00138">
    <property type="entry name" value="SUBTILASE_SER"/>
    <property type="match status" value="1"/>
</dbReference>
<keyword evidence="2 5" id="KW-0645">Protease</keyword>
<keyword evidence="3 5" id="KW-0378">Hydrolase</keyword>
<dbReference type="InterPro" id="IPR023828">
    <property type="entry name" value="Peptidase_S8_Ser-AS"/>
</dbReference>
<dbReference type="SUPFAM" id="SSF52743">
    <property type="entry name" value="Subtilisin-like"/>
    <property type="match status" value="1"/>
</dbReference>
<dbReference type="Pfam" id="PF00082">
    <property type="entry name" value="Peptidase_S8"/>
    <property type="match status" value="1"/>
</dbReference>
<evidence type="ECO:0000256" key="2">
    <source>
        <dbReference type="ARBA" id="ARBA00022670"/>
    </source>
</evidence>